<proteinExistence type="predicted"/>
<name>A0A7C4EW28_9BACT</name>
<reference evidence="1" key="1">
    <citation type="journal article" date="2020" name="mSystems">
        <title>Genome- and Community-Level Interaction Insights into Carbon Utilization and Element Cycling Functions of Hydrothermarchaeota in Hydrothermal Sediment.</title>
        <authorList>
            <person name="Zhou Z."/>
            <person name="Liu Y."/>
            <person name="Xu W."/>
            <person name="Pan J."/>
            <person name="Luo Z.H."/>
            <person name="Li M."/>
        </authorList>
    </citation>
    <scope>NUCLEOTIDE SEQUENCE [LARGE SCALE GENOMIC DNA]</scope>
    <source>
        <strain evidence="1">SpSt-769</strain>
    </source>
</reference>
<comment type="caution">
    <text evidence="1">The sequence shown here is derived from an EMBL/GenBank/DDBJ whole genome shotgun (WGS) entry which is preliminary data.</text>
</comment>
<gene>
    <name evidence="1" type="ORF">ENV54_10485</name>
</gene>
<accession>A0A7C4EW28</accession>
<sequence>MIYRDAETSDIQRLEELFSPWISHDPTVSDYLEGLRQPASAAHAADCRLLAHDRDVRGAILSVPEGTDSRKIVACAAAAPWDDLWLKRFLEQQIMDWEDQGIHRVSLRAPATAERGLFDLLRSVGFFSEGASSSLQPQKPRRIHLCKHFLYETVHEERLLDFLKDIFQRLGYEIRDEHDAFSFRPSPTLLLPFLFGPWHRISRIGNDVILQPPVRRIEHHELETAFYPLRIQGRSEKPLLLIMDAKKASRLIDLPQHDIEQGSLFPRVTLCRARTIHLTDITCTHPSAARLIRKGLPLLFYVHKIGAVGWARVDDWDVDEPARLCRTFPQSEEWDPAEIDAHSAAAGPLAGKALAVRFHWFKPFKRAVSFEQMRTIDPSFHPQRTRTLSPELFHGVLEAGRGT</sequence>
<organism evidence="1">
    <name type="scientific">Desulfomonile tiedjei</name>
    <dbReference type="NCBI Taxonomy" id="2358"/>
    <lineage>
        <taxon>Bacteria</taxon>
        <taxon>Pseudomonadati</taxon>
        <taxon>Thermodesulfobacteriota</taxon>
        <taxon>Desulfomonilia</taxon>
        <taxon>Desulfomonilales</taxon>
        <taxon>Desulfomonilaceae</taxon>
        <taxon>Desulfomonile</taxon>
    </lineage>
</organism>
<dbReference type="EMBL" id="DTGT01000339">
    <property type="protein sequence ID" value="HGH61713.1"/>
    <property type="molecule type" value="Genomic_DNA"/>
</dbReference>
<protein>
    <submittedName>
        <fullName evidence="1">Uncharacterized protein</fullName>
    </submittedName>
</protein>
<dbReference type="AlphaFoldDB" id="A0A7C4EW28"/>
<evidence type="ECO:0000313" key="1">
    <source>
        <dbReference type="EMBL" id="HGH61713.1"/>
    </source>
</evidence>